<keyword evidence="22" id="KW-1185">Reference proteome</keyword>
<keyword evidence="9" id="KW-0732">Signal</keyword>
<dbReference type="Pfam" id="PF06481">
    <property type="entry name" value="COX_ARM"/>
    <property type="match status" value="1"/>
</dbReference>
<keyword evidence="13 16" id="KW-0472">Membrane</keyword>
<gene>
    <name evidence="21" type="primary">cyoA</name>
    <name evidence="21" type="ORF">OB236_33155</name>
</gene>
<dbReference type="PROSITE" id="PS51257">
    <property type="entry name" value="PROKAR_LIPOPROTEIN"/>
    <property type="match status" value="1"/>
</dbReference>
<dbReference type="PANTHER" id="PTHR22888">
    <property type="entry name" value="CYTOCHROME C OXIDASE, SUBUNIT II"/>
    <property type="match status" value="1"/>
</dbReference>
<comment type="function">
    <text evidence="16">Catalyzes quinol oxidation with the concomitant reduction of oxygen to water. Subunit II transfers the electrons from a quinol to the binuclear center of the catalytic subunit I.</text>
</comment>
<comment type="similarity">
    <text evidence="3 16 17">Belongs to the cytochrome c oxidase subunit 2 family.</text>
</comment>
<dbReference type="InterPro" id="IPR045187">
    <property type="entry name" value="CcO_II"/>
</dbReference>
<proteinExistence type="inferred from homology"/>
<evidence type="ECO:0000256" key="16">
    <source>
        <dbReference type="PIRNR" id="PIRNR000292"/>
    </source>
</evidence>
<evidence type="ECO:0000313" key="21">
    <source>
        <dbReference type="EMBL" id="MCU6796988.1"/>
    </source>
</evidence>
<comment type="caution">
    <text evidence="21">The sequence shown here is derived from an EMBL/GenBank/DDBJ whole genome shotgun (WGS) entry which is preliminary data.</text>
</comment>
<evidence type="ECO:0000256" key="13">
    <source>
        <dbReference type="ARBA" id="ARBA00023136"/>
    </source>
</evidence>
<dbReference type="Gene3D" id="1.10.287.90">
    <property type="match status" value="1"/>
</dbReference>
<evidence type="ECO:0000256" key="14">
    <source>
        <dbReference type="ARBA" id="ARBA00023139"/>
    </source>
</evidence>
<dbReference type="InterPro" id="IPR011759">
    <property type="entry name" value="Cyt_c_oxidase_su2_TM_dom"/>
</dbReference>
<evidence type="ECO:0000256" key="12">
    <source>
        <dbReference type="ARBA" id="ARBA00023002"/>
    </source>
</evidence>
<evidence type="ECO:0000259" key="19">
    <source>
        <dbReference type="PROSITE" id="PS50857"/>
    </source>
</evidence>
<feature type="domain" description="Cytochrome oxidase subunit II copper A binding" evidence="19">
    <location>
        <begin position="128"/>
        <end position="240"/>
    </location>
</feature>
<dbReference type="NCBIfam" id="TIGR01432">
    <property type="entry name" value="QOXA"/>
    <property type="match status" value="1"/>
</dbReference>
<evidence type="ECO:0000256" key="9">
    <source>
        <dbReference type="ARBA" id="ARBA00022729"/>
    </source>
</evidence>
<dbReference type="InterPro" id="IPR034227">
    <property type="entry name" value="CuRO_UO_II"/>
</dbReference>
<name>A0ABT2UQQ0_9BACL</name>
<organism evidence="21 22">
    <name type="scientific">Paenibacillus baimaensis</name>
    <dbReference type="NCBI Taxonomy" id="2982185"/>
    <lineage>
        <taxon>Bacteria</taxon>
        <taxon>Bacillati</taxon>
        <taxon>Bacillota</taxon>
        <taxon>Bacilli</taxon>
        <taxon>Bacillales</taxon>
        <taxon>Paenibacillaceae</taxon>
        <taxon>Paenibacillus</taxon>
    </lineage>
</organism>
<keyword evidence="14" id="KW-0564">Palmitate</keyword>
<sequence length="302" mass="34212">MKLPHVLRWLALFYLLTLVLLTTTGCADNIIVLDPKGPIAEQQRDLMLISTVLCCLVIVPVLFLTAFIVWRYRDRKGSTAKYTPNWEHSTRLEVIWWGIPIVIIGVLAVITVQATYALEPSKPLASDEKPITIQVTSLDWKWLFQYPEQGIATVNEVKFPKGVPVRFEITADSPMNSFWIPQLGGQMYAMSGMAMTLYLQAYEQGHYWGSGANFTGKDFAKMYFNVESTTQADFEQWVKGVKATSPELTLDDYQQLAKPAASDVRTFSAFPEGLFEMTVTKYASLHNHGLSWKDIQKIQVKE</sequence>
<evidence type="ECO:0000256" key="1">
    <source>
        <dbReference type="ARBA" id="ARBA00000725"/>
    </source>
</evidence>
<dbReference type="Pfam" id="PF00116">
    <property type="entry name" value="COX2"/>
    <property type="match status" value="1"/>
</dbReference>
<dbReference type="InterPro" id="IPR002429">
    <property type="entry name" value="CcO_II-like_C"/>
</dbReference>
<keyword evidence="5 16" id="KW-0813">Transport</keyword>
<evidence type="ECO:0000256" key="2">
    <source>
        <dbReference type="ARBA" id="ARBA00004651"/>
    </source>
</evidence>
<evidence type="ECO:0000313" key="22">
    <source>
        <dbReference type="Proteomes" id="UP001652445"/>
    </source>
</evidence>
<dbReference type="EMBL" id="JAOQIO010000111">
    <property type="protein sequence ID" value="MCU6796988.1"/>
    <property type="molecule type" value="Genomic_DNA"/>
</dbReference>
<evidence type="ECO:0000256" key="11">
    <source>
        <dbReference type="ARBA" id="ARBA00022989"/>
    </source>
</evidence>
<keyword evidence="10 16" id="KW-0249">Electron transport</keyword>
<comment type="catalytic activity">
    <reaction evidence="1 16">
        <text>2 a quinol + O2 = 2 a quinone + 2 H2O</text>
        <dbReference type="Rhea" id="RHEA:55376"/>
        <dbReference type="ChEBI" id="CHEBI:15377"/>
        <dbReference type="ChEBI" id="CHEBI:15379"/>
        <dbReference type="ChEBI" id="CHEBI:24646"/>
        <dbReference type="ChEBI" id="CHEBI:132124"/>
    </reaction>
</comment>
<dbReference type="SUPFAM" id="SSF49503">
    <property type="entry name" value="Cupredoxins"/>
    <property type="match status" value="1"/>
</dbReference>
<dbReference type="RefSeq" id="WP_262687816.1">
    <property type="nucleotide sequence ID" value="NZ_JAOQIO010000111.1"/>
</dbReference>
<dbReference type="PROSITE" id="PS50999">
    <property type="entry name" value="COX2_TM"/>
    <property type="match status" value="1"/>
</dbReference>
<dbReference type="PROSITE" id="PS50857">
    <property type="entry name" value="COX2_CUA"/>
    <property type="match status" value="1"/>
</dbReference>
<keyword evidence="11 18" id="KW-1133">Transmembrane helix</keyword>
<keyword evidence="6 16" id="KW-1003">Cell membrane</keyword>
<evidence type="ECO:0000256" key="5">
    <source>
        <dbReference type="ARBA" id="ARBA00022448"/>
    </source>
</evidence>
<keyword evidence="15" id="KW-0449">Lipoprotein</keyword>
<dbReference type="InterPro" id="IPR006333">
    <property type="entry name" value="Cyt_o_ubiquinol_oxidase_su2"/>
</dbReference>
<feature type="domain" description="Cytochrome oxidase subunit II transmembrane region profile" evidence="20">
    <location>
        <begin position="24"/>
        <end position="122"/>
    </location>
</feature>
<keyword evidence="12 16" id="KW-0560">Oxidoreductase</keyword>
<dbReference type="InterPro" id="IPR036257">
    <property type="entry name" value="Cyt_c_oxidase_su2_TM_sf"/>
</dbReference>
<dbReference type="EC" id="1.10.3.-" evidence="16"/>
<protein>
    <recommendedName>
        <fullName evidence="4 16">Quinol oxidase subunit 2</fullName>
        <ecNumber evidence="16">1.10.3.-</ecNumber>
    </recommendedName>
</protein>
<evidence type="ECO:0000256" key="4">
    <source>
        <dbReference type="ARBA" id="ARBA00016131"/>
    </source>
</evidence>
<dbReference type="PIRSF" id="PIRSF000292">
    <property type="entry name" value="Ubi_od_II"/>
    <property type="match status" value="1"/>
</dbReference>
<evidence type="ECO:0000256" key="6">
    <source>
        <dbReference type="ARBA" id="ARBA00022475"/>
    </source>
</evidence>
<evidence type="ECO:0000256" key="10">
    <source>
        <dbReference type="ARBA" id="ARBA00022982"/>
    </source>
</evidence>
<comment type="subcellular location">
    <subcellularLocation>
        <location evidence="2 17">Cell membrane</location>
        <topology evidence="2 17">Multi-pass membrane protein</topology>
    </subcellularLocation>
</comment>
<dbReference type="Pfam" id="PF02790">
    <property type="entry name" value="COX2_TM"/>
    <property type="match status" value="1"/>
</dbReference>
<dbReference type="InterPro" id="IPR006332">
    <property type="entry name" value="QoxA"/>
</dbReference>
<feature type="transmembrane region" description="Helical" evidence="18">
    <location>
        <begin position="46"/>
        <end position="73"/>
    </location>
</feature>
<evidence type="ECO:0000256" key="18">
    <source>
        <dbReference type="SAM" id="Phobius"/>
    </source>
</evidence>
<dbReference type="InterPro" id="IPR008972">
    <property type="entry name" value="Cupredoxin"/>
</dbReference>
<dbReference type="NCBIfam" id="TIGR01433">
    <property type="entry name" value="CyoA"/>
    <property type="match status" value="1"/>
</dbReference>
<dbReference type="Gene3D" id="2.60.40.420">
    <property type="entry name" value="Cupredoxins - blue copper proteins"/>
    <property type="match status" value="1"/>
</dbReference>
<evidence type="ECO:0000256" key="15">
    <source>
        <dbReference type="ARBA" id="ARBA00023288"/>
    </source>
</evidence>
<dbReference type="InterPro" id="IPR010514">
    <property type="entry name" value="COX_ARM"/>
</dbReference>
<accession>A0ABT2UQQ0</accession>
<keyword evidence="7 16" id="KW-0679">Respiratory chain</keyword>
<dbReference type="PANTHER" id="PTHR22888:SF18">
    <property type="entry name" value="CYTOCHROME BO(3) UBIQUINOL OXIDASE SUBUNIT 2"/>
    <property type="match status" value="1"/>
</dbReference>
<evidence type="ECO:0000256" key="17">
    <source>
        <dbReference type="RuleBase" id="RU000456"/>
    </source>
</evidence>
<reference evidence="21 22" key="1">
    <citation type="submission" date="2022-09" db="EMBL/GenBank/DDBJ databases">
        <authorList>
            <person name="Han X.L."/>
            <person name="Wang Q."/>
            <person name="Lu T."/>
        </authorList>
    </citation>
    <scope>NUCLEOTIDE SEQUENCE [LARGE SCALE GENOMIC DNA]</scope>
    <source>
        <strain evidence="21 22">WQ 127069</strain>
    </source>
</reference>
<dbReference type="SUPFAM" id="SSF81464">
    <property type="entry name" value="Cytochrome c oxidase subunit II-like, transmembrane region"/>
    <property type="match status" value="1"/>
</dbReference>
<evidence type="ECO:0000256" key="7">
    <source>
        <dbReference type="ARBA" id="ARBA00022660"/>
    </source>
</evidence>
<evidence type="ECO:0000259" key="20">
    <source>
        <dbReference type="PROSITE" id="PS50999"/>
    </source>
</evidence>
<evidence type="ECO:0000256" key="8">
    <source>
        <dbReference type="ARBA" id="ARBA00022692"/>
    </source>
</evidence>
<keyword evidence="8 17" id="KW-0812">Transmembrane</keyword>
<dbReference type="Proteomes" id="UP001652445">
    <property type="component" value="Unassembled WGS sequence"/>
</dbReference>
<dbReference type="CDD" id="cd04212">
    <property type="entry name" value="CuRO_UO_II"/>
    <property type="match status" value="1"/>
</dbReference>
<feature type="transmembrane region" description="Helical" evidence="18">
    <location>
        <begin position="94"/>
        <end position="116"/>
    </location>
</feature>
<evidence type="ECO:0000256" key="3">
    <source>
        <dbReference type="ARBA" id="ARBA00007866"/>
    </source>
</evidence>